<reference evidence="2 3" key="1">
    <citation type="journal article" date="2015" name="PLoS Pathog.">
        <title>Leptomonas seymouri: Adaptations to the Dixenous Life Cycle Analyzed by Genome Sequencing, Transcriptome Profiling and Co-infection with Leishmania donovani.</title>
        <authorList>
            <person name="Kraeva N."/>
            <person name="Butenko A."/>
            <person name="Hlavacova J."/>
            <person name="Kostygov A."/>
            <person name="Myskova J."/>
            <person name="Grybchuk D."/>
            <person name="Lestinova T."/>
            <person name="Votypka J."/>
            <person name="Volf P."/>
            <person name="Opperdoes F."/>
            <person name="Flegontov P."/>
            <person name="Lukes J."/>
            <person name="Yurchenko V."/>
        </authorList>
    </citation>
    <scope>NUCLEOTIDE SEQUENCE [LARGE SCALE GENOMIC DNA]</scope>
    <source>
        <strain evidence="2 3">ATCC 30220</strain>
    </source>
</reference>
<accession>A0A0N1PF45</accession>
<feature type="compositionally biased region" description="Pro residues" evidence="1">
    <location>
        <begin position="1"/>
        <end position="11"/>
    </location>
</feature>
<feature type="compositionally biased region" description="Low complexity" evidence="1">
    <location>
        <begin position="503"/>
        <end position="518"/>
    </location>
</feature>
<dbReference type="Proteomes" id="UP000038009">
    <property type="component" value="Unassembled WGS sequence"/>
</dbReference>
<evidence type="ECO:0000256" key="1">
    <source>
        <dbReference type="SAM" id="MobiDB-lite"/>
    </source>
</evidence>
<evidence type="ECO:0000313" key="2">
    <source>
        <dbReference type="EMBL" id="KPI88091.1"/>
    </source>
</evidence>
<feature type="region of interest" description="Disordered" evidence="1">
    <location>
        <begin position="847"/>
        <end position="866"/>
    </location>
</feature>
<dbReference type="OrthoDB" id="277789at2759"/>
<feature type="compositionally biased region" description="Polar residues" evidence="1">
    <location>
        <begin position="13"/>
        <end position="25"/>
    </location>
</feature>
<dbReference type="EMBL" id="LJSK01000062">
    <property type="protein sequence ID" value="KPI88091.1"/>
    <property type="molecule type" value="Genomic_DNA"/>
</dbReference>
<dbReference type="VEuPathDB" id="TriTrypDB:Lsey_0062_0090"/>
<dbReference type="SUPFAM" id="SSF52540">
    <property type="entry name" value="P-loop containing nucleoside triphosphate hydrolases"/>
    <property type="match status" value="1"/>
</dbReference>
<organism evidence="2 3">
    <name type="scientific">Leptomonas seymouri</name>
    <dbReference type="NCBI Taxonomy" id="5684"/>
    <lineage>
        <taxon>Eukaryota</taxon>
        <taxon>Discoba</taxon>
        <taxon>Euglenozoa</taxon>
        <taxon>Kinetoplastea</taxon>
        <taxon>Metakinetoplastina</taxon>
        <taxon>Trypanosomatida</taxon>
        <taxon>Trypanosomatidae</taxon>
        <taxon>Leishmaniinae</taxon>
        <taxon>Leptomonas</taxon>
    </lineage>
</organism>
<feature type="compositionally biased region" description="Low complexity" evidence="1">
    <location>
        <begin position="150"/>
        <end position="162"/>
    </location>
</feature>
<gene>
    <name evidence="2" type="ORF">ABL78_2821</name>
</gene>
<keyword evidence="3" id="KW-1185">Reference proteome</keyword>
<name>A0A0N1PF45_LEPSE</name>
<dbReference type="PANTHER" id="PTHR35615">
    <property type="entry name" value="PRESENT IN THE OUTER MITOCHONDRIAL MEMBRANE PROTEOME 22-RELATED"/>
    <property type="match status" value="1"/>
</dbReference>
<feature type="compositionally biased region" description="Basic and acidic residues" evidence="1">
    <location>
        <begin position="847"/>
        <end position="858"/>
    </location>
</feature>
<dbReference type="InterPro" id="IPR027417">
    <property type="entry name" value="P-loop_NTPase"/>
</dbReference>
<dbReference type="Gene3D" id="3.40.850.10">
    <property type="entry name" value="Kinesin motor domain"/>
    <property type="match status" value="1"/>
</dbReference>
<dbReference type="AlphaFoldDB" id="A0A0N1PF45"/>
<dbReference type="PANTHER" id="PTHR35615:SF7">
    <property type="entry name" value="PRESENT IN THE OUTER MITOCHONDRIAL MEMBRANE PROTEOME 22"/>
    <property type="match status" value="1"/>
</dbReference>
<dbReference type="InterPro" id="IPR036961">
    <property type="entry name" value="Kinesin_motor_dom_sf"/>
</dbReference>
<feature type="compositionally biased region" description="Low complexity" evidence="1">
    <location>
        <begin position="26"/>
        <end position="48"/>
    </location>
</feature>
<feature type="region of interest" description="Disordered" evidence="1">
    <location>
        <begin position="819"/>
        <end position="838"/>
    </location>
</feature>
<feature type="compositionally biased region" description="Low complexity" evidence="1">
    <location>
        <begin position="191"/>
        <end position="212"/>
    </location>
</feature>
<feature type="region of interest" description="Disordered" evidence="1">
    <location>
        <begin position="136"/>
        <end position="217"/>
    </location>
</feature>
<sequence>MSAVVPPPPPSGSILQKKSSFSRSKANTTTAAAASGSASSPANSAPPNNSAPPAPTPNSMANPATQPRKAVSPGAVPNRGPATGPMAPIPGRPVGGAPVKRPVGPPAPLPGVWGPNGQLAPVNIAAKSAVSPASAAARALPPPVHQPRGAAPAKSPVPAAAGANGGSATPQATPNAVGGVKRPAGGAQALPAISPSPAKSAGGAAPPTGSPAMVRKNSMNGGMGGGYGSTGPGGPMGGYGSMVPCGPMGTGGSVGGYGSMYGAGGPISGGYGSMGPGGVSTAGMGSMYDQMNTGDSMYGQNNAGSMLGPMNGSMYGQNPGAGSMMGGMSSMYGMGGPFGSMGPGSMMGAGSMMGGSMYGMGGPMGSMYGMGGGNLSTYGIAAQWGSLANMATAGRGAAPNRSCISSEYGGFSSNTAAVQLSDLCPNIGTFDDAKDLKRSGRRGGNHLYSREKHKKLVATNNTGAQALTIKRKADVKAATPGTGATGSSTSPAESNWRNSARISPGTAAGSSSNAAGGKARAKVPSNYNVHTLIVVDKVGKSAVTTVKDPSTVVYEKSGKKETFEVDEALERSSEKEEIDSVLLSELRNNWFNGHNSSLMMCAGKGKNAASQELACNFIQKCVERLEKNEKDTGVKFDITMSMVSLRGADQCCDLLKSGASYTAMSMGSSPVYGPCLLDLETKVIKTGAEATQHFNAGLKNAKEKKEIVTAFYVLKTIKKTGAEVEVHLSSMCLALCGETVSHMMEIKDKSPSSPHRLFRYAVDGACVTVSGLCVSSNDEGAQAALEVERKMREVKNQPPRSGNVKRFVDFTYKEITRQKEKAAAASGSEKKTREKQIERMEEMVKDANELFAEPEKTRPKGYSTGR</sequence>
<protein>
    <submittedName>
        <fullName evidence="2">Uncharacterized protein</fullName>
    </submittedName>
</protein>
<feature type="region of interest" description="Disordered" evidence="1">
    <location>
        <begin position="471"/>
        <end position="521"/>
    </location>
</feature>
<feature type="compositionally biased region" description="Low complexity" evidence="1">
    <location>
        <begin position="477"/>
        <end position="492"/>
    </location>
</feature>
<dbReference type="OMA" id="VKFDITM"/>
<comment type="caution">
    <text evidence="2">The sequence shown here is derived from an EMBL/GenBank/DDBJ whole genome shotgun (WGS) entry which is preliminary data.</text>
</comment>
<feature type="region of interest" description="Disordered" evidence="1">
    <location>
        <begin position="1"/>
        <end position="110"/>
    </location>
</feature>
<evidence type="ECO:0000313" key="3">
    <source>
        <dbReference type="Proteomes" id="UP000038009"/>
    </source>
</evidence>
<proteinExistence type="predicted"/>